<dbReference type="PANTHER" id="PTHR45527:SF14">
    <property type="entry name" value="PLIPASTATIN SYNTHASE SUBUNIT B"/>
    <property type="match status" value="1"/>
</dbReference>
<dbReference type="GO" id="GO:0016874">
    <property type="term" value="F:ligase activity"/>
    <property type="evidence" value="ECO:0007669"/>
    <property type="project" value="UniProtKB-KW"/>
</dbReference>
<dbReference type="InterPro" id="IPR036736">
    <property type="entry name" value="ACP-like_sf"/>
</dbReference>
<feature type="domain" description="Carrier" evidence="6">
    <location>
        <begin position="1465"/>
        <end position="1540"/>
    </location>
</feature>
<dbReference type="Gene3D" id="3.40.50.12780">
    <property type="entry name" value="N-terminal domain of ligase-like"/>
    <property type="match status" value="1"/>
</dbReference>
<feature type="domain" description="Carrier" evidence="6">
    <location>
        <begin position="416"/>
        <end position="491"/>
    </location>
</feature>
<dbReference type="InterPro" id="IPR045851">
    <property type="entry name" value="AMP-bd_C_sf"/>
</dbReference>
<name>A0A7Z6UIT4_PSESF</name>
<evidence type="ECO:0000256" key="3">
    <source>
        <dbReference type="ARBA" id="ARBA00022450"/>
    </source>
</evidence>
<protein>
    <submittedName>
        <fullName evidence="7">Pyoverdine sidechain peptide synthetase III, L-Thr-L-Ser component</fullName>
    </submittedName>
</protein>
<dbReference type="Gene3D" id="3.30.300.30">
    <property type="match status" value="2"/>
</dbReference>
<gene>
    <name evidence="7" type="ORF">ALP83_04118</name>
</gene>
<dbReference type="InterPro" id="IPR042099">
    <property type="entry name" value="ANL_N_sf"/>
</dbReference>
<proteinExistence type="inferred from homology"/>
<accession>A0A7Z6UIT4</accession>
<dbReference type="GO" id="GO:0043041">
    <property type="term" value="P:amino acid activation for nonribosomal peptide biosynthetic process"/>
    <property type="evidence" value="ECO:0007669"/>
    <property type="project" value="TreeGrafter"/>
</dbReference>
<dbReference type="InterPro" id="IPR025110">
    <property type="entry name" value="AMP-bd_C"/>
</dbReference>
<dbReference type="SMART" id="SM00823">
    <property type="entry name" value="PKS_PP"/>
    <property type="match status" value="2"/>
</dbReference>
<dbReference type="SUPFAM" id="SSF52777">
    <property type="entry name" value="CoA-dependent acyltransferases"/>
    <property type="match status" value="2"/>
</dbReference>
<dbReference type="Gene3D" id="3.30.559.30">
    <property type="entry name" value="Nonribosomal peptide synthetase, condensation domain"/>
    <property type="match status" value="1"/>
</dbReference>
<dbReference type="InterPro" id="IPR023213">
    <property type="entry name" value="CAT-like_dom_sf"/>
</dbReference>
<organism evidence="7 8">
    <name type="scientific">Pseudomonas syringae pv. actinidiae</name>
    <dbReference type="NCBI Taxonomy" id="103796"/>
    <lineage>
        <taxon>Bacteria</taxon>
        <taxon>Pseudomonadati</taxon>
        <taxon>Pseudomonadota</taxon>
        <taxon>Gammaproteobacteria</taxon>
        <taxon>Pseudomonadales</taxon>
        <taxon>Pseudomonadaceae</taxon>
        <taxon>Pseudomonas</taxon>
        <taxon>Pseudomonas syringae</taxon>
    </lineage>
</organism>
<evidence type="ECO:0000259" key="6">
    <source>
        <dbReference type="PROSITE" id="PS50075"/>
    </source>
</evidence>
<reference evidence="7 8" key="1">
    <citation type="submission" date="2018-08" db="EMBL/GenBank/DDBJ databases">
        <title>Recombination of ecologically and evolutionarily significant loci maintains genetic cohesion in the Pseudomonas syringae species complex.</title>
        <authorList>
            <person name="Dillon M."/>
            <person name="Thakur S."/>
            <person name="Almeida R.N.D."/>
            <person name="Weir B.S."/>
            <person name="Guttman D.S."/>
        </authorList>
    </citation>
    <scope>NUCLEOTIDE SEQUENCE [LARGE SCALE GENOMIC DNA]</scope>
    <source>
        <strain evidence="7 8">ICMP 19198</strain>
    </source>
</reference>
<dbReference type="NCBIfam" id="NF003417">
    <property type="entry name" value="PRK04813.1"/>
    <property type="match status" value="2"/>
</dbReference>
<dbReference type="FunFam" id="3.30.559.10:FF:000012">
    <property type="entry name" value="Non-ribosomal peptide synthetase"/>
    <property type="match status" value="1"/>
</dbReference>
<dbReference type="FunFam" id="3.40.50.12780:FF:000012">
    <property type="entry name" value="Non-ribosomal peptide synthetase"/>
    <property type="match status" value="1"/>
</dbReference>
<keyword evidence="3" id="KW-0596">Phosphopantetheine</keyword>
<dbReference type="PROSITE" id="PS00455">
    <property type="entry name" value="AMP_BINDING"/>
    <property type="match status" value="2"/>
</dbReference>
<evidence type="ECO:0000313" key="8">
    <source>
        <dbReference type="Proteomes" id="UP000281806"/>
    </source>
</evidence>
<dbReference type="Pfam" id="PF00668">
    <property type="entry name" value="Condensation"/>
    <property type="match status" value="1"/>
</dbReference>
<dbReference type="Gene3D" id="1.10.1200.10">
    <property type="entry name" value="ACP-like"/>
    <property type="match status" value="2"/>
</dbReference>
<keyword evidence="4" id="KW-0597">Phosphoprotein</keyword>
<dbReference type="SUPFAM" id="SSF47336">
    <property type="entry name" value="ACP-like"/>
    <property type="match status" value="2"/>
</dbReference>
<evidence type="ECO:0000256" key="1">
    <source>
        <dbReference type="ARBA" id="ARBA00001957"/>
    </source>
</evidence>
<dbReference type="GO" id="GO:0044550">
    <property type="term" value="P:secondary metabolite biosynthetic process"/>
    <property type="evidence" value="ECO:0007669"/>
    <property type="project" value="UniProtKB-ARBA"/>
</dbReference>
<evidence type="ECO:0000256" key="2">
    <source>
        <dbReference type="ARBA" id="ARBA00006432"/>
    </source>
</evidence>
<dbReference type="CDD" id="cd19531">
    <property type="entry name" value="LCL_NRPS-like"/>
    <property type="match status" value="1"/>
</dbReference>
<dbReference type="GO" id="GO:0005829">
    <property type="term" value="C:cytosol"/>
    <property type="evidence" value="ECO:0007669"/>
    <property type="project" value="TreeGrafter"/>
</dbReference>
<dbReference type="InterPro" id="IPR006162">
    <property type="entry name" value="Ppantetheine_attach_site"/>
</dbReference>
<dbReference type="PANTHER" id="PTHR45527">
    <property type="entry name" value="NONRIBOSOMAL PEPTIDE SYNTHETASE"/>
    <property type="match status" value="1"/>
</dbReference>
<dbReference type="Pfam" id="PF13193">
    <property type="entry name" value="AMP-binding_C"/>
    <property type="match status" value="2"/>
</dbReference>
<dbReference type="Pfam" id="PF00501">
    <property type="entry name" value="AMP-binding"/>
    <property type="match status" value="2"/>
</dbReference>
<comment type="caution">
    <text evidence="7">The sequence shown here is derived from an EMBL/GenBank/DDBJ whole genome shotgun (WGS) entry which is preliminary data.</text>
</comment>
<evidence type="ECO:0000313" key="7">
    <source>
        <dbReference type="EMBL" id="RMR58572.1"/>
    </source>
</evidence>
<dbReference type="FunFam" id="3.30.300.30:FF:000010">
    <property type="entry name" value="Enterobactin synthetase component F"/>
    <property type="match status" value="2"/>
</dbReference>
<dbReference type="Gene3D" id="2.30.38.10">
    <property type="entry name" value="Luciferase, Domain 3"/>
    <property type="match status" value="1"/>
</dbReference>
<dbReference type="PROSITE" id="PS50075">
    <property type="entry name" value="CARRIER"/>
    <property type="match status" value="2"/>
</dbReference>
<dbReference type="InterPro" id="IPR020806">
    <property type="entry name" value="PKS_PP-bd"/>
</dbReference>
<dbReference type="Gene3D" id="3.30.559.10">
    <property type="entry name" value="Chloramphenicol acetyltransferase-like domain"/>
    <property type="match status" value="1"/>
</dbReference>
<comment type="cofactor">
    <cofactor evidence="1">
        <name>pantetheine 4'-phosphate</name>
        <dbReference type="ChEBI" id="CHEBI:47942"/>
    </cofactor>
</comment>
<evidence type="ECO:0000256" key="5">
    <source>
        <dbReference type="ARBA" id="ARBA00022598"/>
    </source>
</evidence>
<dbReference type="CDD" id="cd17643">
    <property type="entry name" value="A_NRPS_Cytc1-like"/>
    <property type="match status" value="1"/>
</dbReference>
<dbReference type="FunFam" id="2.30.38.10:FF:000001">
    <property type="entry name" value="Non-ribosomal peptide synthetase PvdI"/>
    <property type="match status" value="1"/>
</dbReference>
<dbReference type="FunFam" id="1.10.1200.10:FF:000005">
    <property type="entry name" value="Nonribosomal peptide synthetase 1"/>
    <property type="match status" value="2"/>
</dbReference>
<dbReference type="InterPro" id="IPR020845">
    <property type="entry name" value="AMP-binding_CS"/>
</dbReference>
<dbReference type="FunFam" id="3.40.50.980:FF:000001">
    <property type="entry name" value="Non-ribosomal peptide synthetase"/>
    <property type="match status" value="1"/>
</dbReference>
<dbReference type="PROSITE" id="PS00012">
    <property type="entry name" value="PHOSPHOPANTETHEINE"/>
    <property type="match status" value="2"/>
</dbReference>
<comment type="similarity">
    <text evidence="2">Belongs to the ATP-dependent AMP-binding enzyme family.</text>
</comment>
<evidence type="ECO:0000256" key="4">
    <source>
        <dbReference type="ARBA" id="ARBA00022553"/>
    </source>
</evidence>
<dbReference type="GO" id="GO:0031177">
    <property type="term" value="F:phosphopantetheine binding"/>
    <property type="evidence" value="ECO:0007669"/>
    <property type="project" value="InterPro"/>
</dbReference>
<dbReference type="Gene3D" id="3.40.50.980">
    <property type="match status" value="2"/>
</dbReference>
<dbReference type="InterPro" id="IPR009081">
    <property type="entry name" value="PP-bd_ACP"/>
</dbReference>
<dbReference type="NCBIfam" id="TIGR01733">
    <property type="entry name" value="AA-adenyl-dom"/>
    <property type="match status" value="2"/>
</dbReference>
<dbReference type="FunFam" id="3.30.559.30:FF:000001">
    <property type="entry name" value="Non-ribosomal peptide synthetase"/>
    <property type="match status" value="1"/>
</dbReference>
<dbReference type="InterPro" id="IPR010071">
    <property type="entry name" value="AA_adenyl_dom"/>
</dbReference>
<dbReference type="Pfam" id="PF00550">
    <property type="entry name" value="PP-binding"/>
    <property type="match status" value="2"/>
</dbReference>
<dbReference type="FunFam" id="3.40.50.980:FF:000002">
    <property type="entry name" value="Enterobactin synthetase component F"/>
    <property type="match status" value="2"/>
</dbReference>
<dbReference type="Proteomes" id="UP000281806">
    <property type="component" value="Unassembled WGS sequence"/>
</dbReference>
<dbReference type="InterPro" id="IPR001242">
    <property type="entry name" value="Condensation_dom"/>
</dbReference>
<dbReference type="CDD" id="cd17646">
    <property type="entry name" value="A_NRPS_AB3403-like"/>
    <property type="match status" value="1"/>
</dbReference>
<dbReference type="SUPFAM" id="SSF56801">
    <property type="entry name" value="Acetyl-CoA synthetase-like"/>
    <property type="match status" value="2"/>
</dbReference>
<sequence length="1561" mass="172335">MHDSGIELLLTQAHLLGHLPIPAHVQTLDLAGALDGYSTENPVNQTSPDNLAYVIYTSGSTGKPKGTLLAHHNLMRLFAATDDWFKFSEKDVWTLFHSFAFDFSVWEIFGALLHGGRLVIVPREVTRSPEDFHALLVEQRVTVLNQTPSAFKQLMRVACDSPVPMSLEKVIFGGEALDVASLKPWFDRFGDHAPQLINMYGITETTVHVTYRPITEADTQNPASPIGEAIPDLSWYVLDADFNPVAQGCSGELHIGHAGLARGYHNRAALTAERFVPDPFSSDGGRLYRTGDLARYRAAGVIEYAGRIDHQVKIRGFRIELGEIEARLQAHPAVREVIVLAVDGQLAAYLVSAEPDQDQQSLRETLKTELRAHLPDYMVPTHFIVLDSLPLTANGKLDRKALPAPDVSQLQATYIAPQGELEQQLAAIWADVLKVEQVGRSDNFFELGGHSLLATQVISRIRQQLDVELSLRDLFETRDLAAFALAAGNGQGNAAPRFIKADRSQPLGLSYAQQRQWFLWQLDPESTAYTIPAALRLSGSLDIAALEHSFSALIARHETLRTTFRQQGEQAVQIIHAPRALTLMVESVPAGQTLEACVQQEMQRPFDLEQGPLLRVRLLNLAADEHVLILTQHHIVSDGWSMPIMVDELVRLYEGYSQGRDVELTALDMQYADYALWQRNWMDAGEQTRQLDYWKQQLGDQQPILELPADHPRPVVQSHAGARLAVELAPALIDDLKQVARQQGVTLFMLLLASFQTLLHRHSGQPDIRVGVPIANRTRAETEGLIGFFVNTQVLRAEFDLHTTFSELLQQVKHAALQAQAHQELPFEQLVEALQPQRSLSHSPLFQVMFNHQSQASAEVRALPGLQVEALTSESYPAQFDLTLNTAEHDGALSAGLTYATALFERSTIERMAGHWLALLQAICANAGQRIAEVPILDAAEQQQIIRDWNATAADFPGEHSLHSLIEAQVLATPDAPALVFAAEQLSYAQLNARANQLAHRLRESGVGPDVLVGICVERSVELVIGLLAIIKAGGAYVPLDPDYPEDRLAYMMQDSGIGLLLTQSALLQRLPVQVQSLCLDQDGDWLDGYSTANPVNLSHPLNLAYVIYTSGSTGKPKGAGNSHRALVNRLHWMQKAYGLDGSDTVLQKTPFSFDVSVWEFFWPLLTGARLAVALPGDHRDPERLVQTIREHQVTTLHFVPSMLQAFLTHPQVESCNSLRRVVCSGEALPAELAAQVLKRLPQVGLYNLYGPTEAAIDVTHWTCTTDDVLSVPIGRPIDNLKTHILDDGLLPAAQGVAAELYLGGVGLARGYHNRAALTAERFVPDPFDEQGGRLYRTGDLARYRDEGVIEYAGRIDHQVKIRGLRIELGEIEASLLEHENVQEAVVVDVDGPSGKQLAAYLVAEHSGDHLRDALKAYLKETLPDYMVPTHFVWLASMPLSANGKLDRKALPAPDASQLQRQYVAPSTEQEQQMAAIWADVLKVERVGLSDDFFELGGHSLLATQLISRIHTGLGIDIPLRLIFEKPQLNEFIQAFASSGLSLTDDGLSDIEKMMNEMAGI</sequence>
<dbReference type="InterPro" id="IPR000873">
    <property type="entry name" value="AMP-dep_synth/lig_dom"/>
</dbReference>
<keyword evidence="5" id="KW-0436">Ligase</keyword>
<dbReference type="EMBL" id="RBRZ01000049">
    <property type="protein sequence ID" value="RMR58572.1"/>
    <property type="molecule type" value="Genomic_DNA"/>
</dbReference>